<evidence type="ECO:0000256" key="1">
    <source>
        <dbReference type="ARBA" id="ARBA00022857"/>
    </source>
</evidence>
<dbReference type="CDD" id="cd05286">
    <property type="entry name" value="QOR2"/>
    <property type="match status" value="1"/>
</dbReference>
<dbReference type="GO" id="GO:0005829">
    <property type="term" value="C:cytosol"/>
    <property type="evidence" value="ECO:0007669"/>
    <property type="project" value="TreeGrafter"/>
</dbReference>
<dbReference type="GO" id="GO:0003960">
    <property type="term" value="F:quinone reductase (NADPH) activity"/>
    <property type="evidence" value="ECO:0007669"/>
    <property type="project" value="UniProtKB-EC"/>
</dbReference>
<evidence type="ECO:0000313" key="5">
    <source>
        <dbReference type="Proteomes" id="UP000037939"/>
    </source>
</evidence>
<keyword evidence="1" id="KW-0521">NADP</keyword>
<dbReference type="GO" id="GO:0035925">
    <property type="term" value="F:mRNA 3'-UTR AU-rich region binding"/>
    <property type="evidence" value="ECO:0007669"/>
    <property type="project" value="TreeGrafter"/>
</dbReference>
<keyword evidence="2 4" id="KW-0560">Oxidoreductase</keyword>
<accession>A0A0N0XHP7</accession>
<dbReference type="SMART" id="SM00829">
    <property type="entry name" value="PKS_ER"/>
    <property type="match status" value="1"/>
</dbReference>
<comment type="caution">
    <text evidence="4">The sequence shown here is derived from an EMBL/GenBank/DDBJ whole genome shotgun (WGS) entry which is preliminary data.</text>
</comment>
<dbReference type="InterPro" id="IPR036291">
    <property type="entry name" value="NAD(P)-bd_dom_sf"/>
</dbReference>
<dbReference type="InterPro" id="IPR013154">
    <property type="entry name" value="ADH-like_N"/>
</dbReference>
<proteinExistence type="predicted"/>
<dbReference type="InterPro" id="IPR047618">
    <property type="entry name" value="QOR-like"/>
</dbReference>
<dbReference type="EMBL" id="LAQT01000035">
    <property type="protein sequence ID" value="KPC49792.1"/>
    <property type="molecule type" value="Genomic_DNA"/>
</dbReference>
<dbReference type="Proteomes" id="UP000037939">
    <property type="component" value="Unassembled WGS sequence"/>
</dbReference>
<dbReference type="Pfam" id="PF00107">
    <property type="entry name" value="ADH_zinc_N"/>
    <property type="match status" value="1"/>
</dbReference>
<dbReference type="Gene3D" id="3.40.50.720">
    <property type="entry name" value="NAD(P)-binding Rossmann-like Domain"/>
    <property type="match status" value="1"/>
</dbReference>
<dbReference type="InterPro" id="IPR020843">
    <property type="entry name" value="ER"/>
</dbReference>
<feature type="domain" description="Enoyl reductase (ER)" evidence="3">
    <location>
        <begin position="11"/>
        <end position="319"/>
    </location>
</feature>
<dbReference type="GO" id="GO:0070402">
    <property type="term" value="F:NADPH binding"/>
    <property type="evidence" value="ECO:0007669"/>
    <property type="project" value="TreeGrafter"/>
</dbReference>
<protein>
    <submittedName>
        <fullName evidence="4">Quinone oxidoreductase 1</fullName>
        <ecNumber evidence="4">1.6.5.5</ecNumber>
    </submittedName>
</protein>
<dbReference type="PATRIC" id="fig|857265.3.peg.3956"/>
<sequence length="321" mass="32989">MSAAIVISAPGAPEVLHLIDQTVPAPGPGQVGIRQRVAGVNFVDVYFRQGQYPLAQYPAVAGFEGAGVIESVGAGVDGWQVGQRVAYMGAPMGGYAEERVLPASALIAIPDGVDDATAGGSMLRGLTAYMLLHRVYALQPGDWLLVHAAAGGLGQLLTRWAVRKGAQVIGTVSSEAKANIAHAAGAQTVLLHSQPDWPQQVRALADGVGVHLAVDGIGGPILPATFGAVRPFGVVANIGQAGGAVAPVDISKMGPIALAKPSVLAFATQPEWYYAGAQILLNELQSGLHNPIGQRYALADAAQAHRDLENGKTTGSVILTL</sequence>
<reference evidence="4 5" key="1">
    <citation type="submission" date="2015-07" db="EMBL/GenBank/DDBJ databases">
        <title>Draft genome sequence of the Amantichitinum ursilacus IGB-41, a new chitin-degrading bacterium.</title>
        <authorList>
            <person name="Kirstahler P."/>
            <person name="Guenther M."/>
            <person name="Grumaz C."/>
            <person name="Rupp S."/>
            <person name="Zibek S."/>
            <person name="Sohn K."/>
        </authorList>
    </citation>
    <scope>NUCLEOTIDE SEQUENCE [LARGE SCALE GENOMIC DNA]</scope>
    <source>
        <strain evidence="4 5">IGB-41</strain>
    </source>
</reference>
<organism evidence="4 5">
    <name type="scientific">Amantichitinum ursilacus</name>
    <dbReference type="NCBI Taxonomy" id="857265"/>
    <lineage>
        <taxon>Bacteria</taxon>
        <taxon>Pseudomonadati</taxon>
        <taxon>Pseudomonadota</taxon>
        <taxon>Betaproteobacteria</taxon>
        <taxon>Neisseriales</taxon>
        <taxon>Chitinibacteraceae</taxon>
        <taxon>Amantichitinum</taxon>
    </lineage>
</organism>
<keyword evidence="5" id="KW-1185">Reference proteome</keyword>
<evidence type="ECO:0000256" key="2">
    <source>
        <dbReference type="ARBA" id="ARBA00023002"/>
    </source>
</evidence>
<evidence type="ECO:0000313" key="4">
    <source>
        <dbReference type="EMBL" id="KPC49792.1"/>
    </source>
</evidence>
<dbReference type="InterPro" id="IPR011032">
    <property type="entry name" value="GroES-like_sf"/>
</dbReference>
<dbReference type="STRING" id="857265.WG78_19300"/>
<dbReference type="InterPro" id="IPR013149">
    <property type="entry name" value="ADH-like_C"/>
</dbReference>
<dbReference type="EC" id="1.6.5.5" evidence="4"/>
<dbReference type="AlphaFoldDB" id="A0A0N0XHP7"/>
<dbReference type="PANTHER" id="PTHR48106">
    <property type="entry name" value="QUINONE OXIDOREDUCTASE PIG3-RELATED"/>
    <property type="match status" value="1"/>
</dbReference>
<dbReference type="OrthoDB" id="9805883at2"/>
<dbReference type="SUPFAM" id="SSF51735">
    <property type="entry name" value="NAD(P)-binding Rossmann-fold domains"/>
    <property type="match status" value="1"/>
</dbReference>
<gene>
    <name evidence="4" type="primary">qorA_3</name>
    <name evidence="4" type="ORF">WG78_19300</name>
</gene>
<dbReference type="Gene3D" id="3.90.180.10">
    <property type="entry name" value="Medium-chain alcohol dehydrogenases, catalytic domain"/>
    <property type="match status" value="1"/>
</dbReference>
<evidence type="ECO:0000259" key="3">
    <source>
        <dbReference type="SMART" id="SM00829"/>
    </source>
</evidence>
<dbReference type="SUPFAM" id="SSF50129">
    <property type="entry name" value="GroES-like"/>
    <property type="match status" value="1"/>
</dbReference>
<dbReference type="PANTHER" id="PTHR48106:SF13">
    <property type="entry name" value="QUINONE OXIDOREDUCTASE-RELATED"/>
    <property type="match status" value="1"/>
</dbReference>
<dbReference type="Pfam" id="PF08240">
    <property type="entry name" value="ADH_N"/>
    <property type="match status" value="1"/>
</dbReference>
<name>A0A0N0XHP7_9NEIS</name>
<dbReference type="RefSeq" id="WP_053939445.1">
    <property type="nucleotide sequence ID" value="NZ_LAQT01000035.1"/>
</dbReference>